<name>H6QCM8_PYROT</name>
<evidence type="ECO:0000313" key="2">
    <source>
        <dbReference type="Proteomes" id="UP000009062"/>
    </source>
</evidence>
<evidence type="ECO:0000313" key="1">
    <source>
        <dbReference type="EMBL" id="AFA39996.1"/>
    </source>
</evidence>
<accession>H6QCM8</accession>
<proteinExistence type="predicted"/>
<dbReference type="AlphaFoldDB" id="H6QCM8"/>
<dbReference type="HOGENOM" id="CLU_3338633_0_0_2"/>
<reference evidence="1 2" key="1">
    <citation type="journal article" date="2012" name="Stand. Genomic Sci.">
        <title>Complete genome sequence of Pyrobaculum oguniense.</title>
        <authorList>
            <person name="Bernick D.L."/>
            <person name="Karplus K."/>
            <person name="Lui L.M."/>
            <person name="Coker J.K."/>
            <person name="Murphy J.N."/>
            <person name="Chan P.P."/>
            <person name="Cozen A.E."/>
            <person name="Lowe T.M."/>
        </authorList>
    </citation>
    <scope>NUCLEOTIDE SEQUENCE [LARGE SCALE GENOMIC DNA]</scope>
    <source>
        <strain evidence="1 2">TE7</strain>
    </source>
</reference>
<dbReference type="Proteomes" id="UP000009062">
    <property type="component" value="Chromosome"/>
</dbReference>
<dbReference type="EMBL" id="CP003316">
    <property type="protein sequence ID" value="AFA39996.1"/>
    <property type="molecule type" value="Genomic_DNA"/>
</dbReference>
<keyword evidence="2" id="KW-1185">Reference proteome</keyword>
<dbReference type="STRING" id="698757.Pogu_1969"/>
<dbReference type="KEGG" id="pog:Pogu_1969"/>
<protein>
    <submittedName>
        <fullName evidence="1">Uncharacterized protein</fullName>
    </submittedName>
</protein>
<sequence>MKVLNLAQFEGISAKYDGGWVSVSVTGMGRLRSVLVG</sequence>
<dbReference type="eggNOG" id="arCOG12485">
    <property type="taxonomic scope" value="Archaea"/>
</dbReference>
<organism evidence="1 2">
    <name type="scientific">Pyrobaculum oguniense (strain DSM 13380 / JCM 10595 / TE7)</name>
    <dbReference type="NCBI Taxonomy" id="698757"/>
    <lineage>
        <taxon>Archaea</taxon>
        <taxon>Thermoproteota</taxon>
        <taxon>Thermoprotei</taxon>
        <taxon>Thermoproteales</taxon>
        <taxon>Thermoproteaceae</taxon>
        <taxon>Pyrobaculum</taxon>
    </lineage>
</organism>
<gene>
    <name evidence="1" type="ordered locus">Pogu_1969</name>
</gene>